<evidence type="ECO:0000313" key="5">
    <source>
        <dbReference type="Proteomes" id="UP001365542"/>
    </source>
</evidence>
<dbReference type="InterPro" id="IPR013923">
    <property type="entry name" value="Autophagy-rel_prot_16_dom"/>
</dbReference>
<gene>
    <name evidence="4" type="ORF">TWF694_002525</name>
</gene>
<name>A0AAV9X282_9PEZI</name>
<evidence type="ECO:0000256" key="2">
    <source>
        <dbReference type="SAM" id="MobiDB-lite"/>
    </source>
</evidence>
<dbReference type="Proteomes" id="UP001365542">
    <property type="component" value="Unassembled WGS sequence"/>
</dbReference>
<proteinExistence type="inferred from homology"/>
<comment type="similarity">
    <text evidence="1">Belongs to the ATG16 family.</text>
</comment>
<feature type="compositionally biased region" description="Low complexity" evidence="2">
    <location>
        <begin position="57"/>
        <end position="73"/>
    </location>
</feature>
<comment type="caution">
    <text evidence="4">The sequence shown here is derived from an EMBL/GenBank/DDBJ whole genome shotgun (WGS) entry which is preliminary data.</text>
</comment>
<dbReference type="AlphaFoldDB" id="A0AAV9X282"/>
<organism evidence="4 5">
    <name type="scientific">Orbilia ellipsospora</name>
    <dbReference type="NCBI Taxonomy" id="2528407"/>
    <lineage>
        <taxon>Eukaryota</taxon>
        <taxon>Fungi</taxon>
        <taxon>Dikarya</taxon>
        <taxon>Ascomycota</taxon>
        <taxon>Pezizomycotina</taxon>
        <taxon>Orbiliomycetes</taxon>
        <taxon>Orbiliales</taxon>
        <taxon>Orbiliaceae</taxon>
        <taxon>Orbilia</taxon>
    </lineage>
</organism>
<sequence>MARAATGWRSDLLDAFRERDAREKAQASFIDHYQRLADRAASLSSPTILPPDSDGEPSTNTAQPSSSTSATPTRLKSPAPPSTPNSNNNNTTNADLLALHQTLSTLRSDLQTSQRDRTTLQTQLSTITTNLTLLQKSSSANLRELDRIKAERYTLEQRLKSRDEEAKLNRKMIENLQDEIIALNIQLNIGEQAKMRLKSENEELIARWVKLKQDEVEEMHNNSKYS</sequence>
<protein>
    <recommendedName>
        <fullName evidence="3">Autophagy-related protein 16 domain-containing protein</fullName>
    </recommendedName>
</protein>
<dbReference type="EMBL" id="JAVHJO010000011">
    <property type="protein sequence ID" value="KAK6533588.1"/>
    <property type="molecule type" value="Genomic_DNA"/>
</dbReference>
<feature type="domain" description="Autophagy-related protein 16" evidence="3">
    <location>
        <begin position="12"/>
        <end position="219"/>
    </location>
</feature>
<feature type="region of interest" description="Disordered" evidence="2">
    <location>
        <begin position="40"/>
        <end position="92"/>
    </location>
</feature>
<reference evidence="4 5" key="1">
    <citation type="submission" date="2019-10" db="EMBL/GenBank/DDBJ databases">
        <authorList>
            <person name="Palmer J.M."/>
        </authorList>
    </citation>
    <scope>NUCLEOTIDE SEQUENCE [LARGE SCALE GENOMIC DNA]</scope>
    <source>
        <strain evidence="4 5">TWF694</strain>
    </source>
</reference>
<dbReference type="CDD" id="cd22887">
    <property type="entry name" value="Atg16_CCD"/>
    <property type="match status" value="1"/>
</dbReference>
<evidence type="ECO:0000256" key="1">
    <source>
        <dbReference type="ARBA" id="ARBA00005331"/>
    </source>
</evidence>
<evidence type="ECO:0000259" key="3">
    <source>
        <dbReference type="Pfam" id="PF08614"/>
    </source>
</evidence>
<accession>A0AAV9X282</accession>
<keyword evidence="5" id="KW-1185">Reference proteome</keyword>
<evidence type="ECO:0000313" key="4">
    <source>
        <dbReference type="EMBL" id="KAK6533588.1"/>
    </source>
</evidence>
<dbReference type="Gene3D" id="1.20.5.170">
    <property type="match status" value="1"/>
</dbReference>
<dbReference type="Pfam" id="PF08614">
    <property type="entry name" value="ATG16"/>
    <property type="match status" value="1"/>
</dbReference>